<dbReference type="Proteomes" id="UP000032434">
    <property type="component" value="Chromosome 1"/>
</dbReference>
<dbReference type="EMBL" id="LK028559">
    <property type="protein sequence ID" value="CDR30496.1"/>
    <property type="molecule type" value="Genomic_DNA"/>
</dbReference>
<dbReference type="PATRIC" id="fig|35623.3.peg.424"/>
<dbReference type="PANTHER" id="PTHR33498">
    <property type="entry name" value="TRANSPOSASE FOR INSERTION SEQUENCE ELEMENT IS1557"/>
    <property type="match status" value="1"/>
</dbReference>
<dbReference type="KEGG" id="aoc:Aocu_04230"/>
<dbReference type="InParanoid" id="A0A061AFZ3"/>
<dbReference type="PANTHER" id="PTHR33498:SF1">
    <property type="entry name" value="TRANSPOSASE FOR INSERTION SEQUENCE ELEMENT IS1557"/>
    <property type="match status" value="1"/>
</dbReference>
<feature type="domain" description="Transposase IS204/IS1001/IS1096/IS1165 DDE" evidence="1">
    <location>
        <begin position="154"/>
        <end position="417"/>
    </location>
</feature>
<protein>
    <submittedName>
        <fullName evidence="2">Transposase IS204/IS1001/IS1096/IS1165</fullName>
    </submittedName>
</protein>
<keyword evidence="3" id="KW-1185">Reference proteome</keyword>
<dbReference type="RefSeq" id="WP_079560768.1">
    <property type="nucleotide sequence ID" value="NZ_FUZK01000003.1"/>
</dbReference>
<dbReference type="STRING" id="35623.Aocu_04230"/>
<dbReference type="AlphaFoldDB" id="A0A061AFZ3"/>
<proteinExistence type="predicted"/>
<name>A0A061AFZ3_9MOLU</name>
<evidence type="ECO:0000313" key="2">
    <source>
        <dbReference type="EMBL" id="CDR30496.1"/>
    </source>
</evidence>
<dbReference type="InterPro" id="IPR002560">
    <property type="entry name" value="Transposase_DDE"/>
</dbReference>
<accession>A0A061AFZ3</accession>
<reference evidence="3" key="1">
    <citation type="submission" date="2014-05" db="EMBL/GenBank/DDBJ databases">
        <authorList>
            <person name="Kube M."/>
        </authorList>
    </citation>
    <scope>NUCLEOTIDE SEQUENCE [LARGE SCALE GENOMIC DNA]</scope>
</reference>
<organism evidence="2 3">
    <name type="scientific">Acholeplasma oculi</name>
    <dbReference type="NCBI Taxonomy" id="35623"/>
    <lineage>
        <taxon>Bacteria</taxon>
        <taxon>Bacillati</taxon>
        <taxon>Mycoplasmatota</taxon>
        <taxon>Mollicutes</taxon>
        <taxon>Acholeplasmatales</taxon>
        <taxon>Acholeplasmataceae</taxon>
        <taxon>Acholeplasma</taxon>
    </lineage>
</organism>
<gene>
    <name evidence="2" type="ORF">Aocu_04230</name>
</gene>
<dbReference type="NCBIfam" id="NF033550">
    <property type="entry name" value="transpos_ISL3"/>
    <property type="match status" value="1"/>
</dbReference>
<dbReference type="Pfam" id="PF01610">
    <property type="entry name" value="DDE_Tnp_ISL3"/>
    <property type="match status" value="1"/>
</dbReference>
<evidence type="ECO:0000313" key="3">
    <source>
        <dbReference type="Proteomes" id="UP000032434"/>
    </source>
</evidence>
<dbReference type="OrthoDB" id="384901at2"/>
<dbReference type="HOGENOM" id="CLU_041900_1_1_14"/>
<evidence type="ECO:0000259" key="1">
    <source>
        <dbReference type="Pfam" id="PF01610"/>
    </source>
</evidence>
<sequence>MYDNITKLYKLENINSKIESLDTTIDGEVLTLHLKLLKDNINCPQCQTYPMYFHGFRLKKLIHSVSLEHQVKIAYYARHNRCKTFNKTIYETNPFNQVYERISLKTKLSILNHLKDIHHNFADTAKLFNVSSQSVINIFDKHIDAHPRKLGEVISIDEVFTNKMNKYKYACVILDFNTSKIIDIIATRHKNYLTEYFFRIPREERLGVKAVVIDMWLTYYDVAKFCFPNAFIAIDSFHIIKNLNEAIKQIRIQIQRKYDQDSSRLEYNDMYYYMLKKFHYFFVKDYENIYDGKIRVYKMKGYWHKSEILSYLLKIDNSLTKAYRLKEAYRVFNLTASFNDCDERLDELITEFRNSEFEIYRTFGQTLNTWRDSIKNSFIRIDVRRISNGPIESINNKIKTIIKNSNGIRYFYRFRNKVLYSINKDVPITNK</sequence>
<dbReference type="InterPro" id="IPR047951">
    <property type="entry name" value="Transpos_ISL3"/>
</dbReference>